<dbReference type="PANTHER" id="PTHR45793">
    <property type="entry name" value="HOMEOBOX PROTEIN"/>
    <property type="match status" value="1"/>
</dbReference>
<evidence type="ECO:0000256" key="3">
    <source>
        <dbReference type="ARBA" id="ARBA00022902"/>
    </source>
</evidence>
<evidence type="ECO:0000256" key="5">
    <source>
        <dbReference type="ARBA" id="ARBA00023155"/>
    </source>
</evidence>
<evidence type="ECO:0000313" key="11">
    <source>
        <dbReference type="Proteomes" id="UP000046393"/>
    </source>
</evidence>
<dbReference type="Proteomes" id="UP000046393">
    <property type="component" value="Unplaced"/>
</dbReference>
<dbReference type="PROSITE" id="PS00027">
    <property type="entry name" value="HOMEOBOX_1"/>
    <property type="match status" value="1"/>
</dbReference>
<feature type="region of interest" description="Disordered" evidence="9">
    <location>
        <begin position="143"/>
        <end position="208"/>
    </location>
</feature>
<dbReference type="STRING" id="451379.A0A0N5AYP0"/>
<comment type="subcellular location">
    <subcellularLocation>
        <location evidence="1 7 8">Nucleus</location>
    </subcellularLocation>
</comment>
<dbReference type="GO" id="GO:0045944">
    <property type="term" value="P:positive regulation of transcription by RNA polymerase II"/>
    <property type="evidence" value="ECO:0007669"/>
    <property type="project" value="UniProtKB-ARBA"/>
</dbReference>
<evidence type="ECO:0000256" key="4">
    <source>
        <dbReference type="ARBA" id="ARBA00023125"/>
    </source>
</evidence>
<evidence type="ECO:0000259" key="10">
    <source>
        <dbReference type="PROSITE" id="PS50071"/>
    </source>
</evidence>
<dbReference type="InterPro" id="IPR009057">
    <property type="entry name" value="Homeodomain-like_sf"/>
</dbReference>
<evidence type="ECO:0000256" key="8">
    <source>
        <dbReference type="RuleBase" id="RU000682"/>
    </source>
</evidence>
<keyword evidence="3" id="KW-0524">Neurogenesis</keyword>
<keyword evidence="5 7" id="KW-0371">Homeobox</keyword>
<evidence type="ECO:0000256" key="7">
    <source>
        <dbReference type="PROSITE-ProRule" id="PRU00108"/>
    </source>
</evidence>
<sequence>MSYLPTVSVNSAAAAANANMAAAYLQKGAYGTPHMPSAAAFGFTAPPTHNFLPPAMGYIGGSFSDCQSAGMAAWNAGQASRFGKQRRERTTFTRVQLEVLEGYFAKTRYPDIFIREEISVKIQLPESRVQVWFKNRRAKARQQKKAAKQEAHIAGSCGSSNQTNGSTAANESSSTSNANSEAAQVKIEETSERSLAEQSTVSSPVDVDSKVGLLPPPYISTISPSSAYAAQPAFQGYGYGSYQPAVPTPMEYFQYPSSATTYGTTEAWKLMNQ</sequence>
<keyword evidence="2" id="KW-0217">Developmental protein</keyword>
<feature type="compositionally biased region" description="Low complexity" evidence="9">
    <location>
        <begin position="166"/>
        <end position="183"/>
    </location>
</feature>
<dbReference type="Pfam" id="PF00046">
    <property type="entry name" value="Homeodomain"/>
    <property type="match status" value="1"/>
</dbReference>
<feature type="domain" description="Homeobox" evidence="10">
    <location>
        <begin position="83"/>
        <end position="143"/>
    </location>
</feature>
<dbReference type="AlphaFoldDB" id="A0A0N5AYP0"/>
<dbReference type="GO" id="GO:0005634">
    <property type="term" value="C:nucleus"/>
    <property type="evidence" value="ECO:0007669"/>
    <property type="project" value="UniProtKB-SubCell"/>
</dbReference>
<keyword evidence="6 7" id="KW-0539">Nucleus</keyword>
<dbReference type="PROSITE" id="PS50071">
    <property type="entry name" value="HOMEOBOX_2"/>
    <property type="match status" value="1"/>
</dbReference>
<dbReference type="GO" id="GO:0007399">
    <property type="term" value="P:nervous system development"/>
    <property type="evidence" value="ECO:0007669"/>
    <property type="project" value="UniProtKB-KW"/>
</dbReference>
<dbReference type="PANTHER" id="PTHR45793:SF5">
    <property type="entry name" value="HOMEOTIC PROTEIN OCELLILESS"/>
    <property type="match status" value="1"/>
</dbReference>
<dbReference type="Gene3D" id="1.10.10.60">
    <property type="entry name" value="Homeodomain-like"/>
    <property type="match status" value="1"/>
</dbReference>
<keyword evidence="4 7" id="KW-0238">DNA-binding</keyword>
<organism evidence="11 12">
    <name type="scientific">Syphacia muris</name>
    <dbReference type="NCBI Taxonomy" id="451379"/>
    <lineage>
        <taxon>Eukaryota</taxon>
        <taxon>Metazoa</taxon>
        <taxon>Ecdysozoa</taxon>
        <taxon>Nematoda</taxon>
        <taxon>Chromadorea</taxon>
        <taxon>Rhabditida</taxon>
        <taxon>Spirurina</taxon>
        <taxon>Oxyuridomorpha</taxon>
        <taxon>Oxyuroidea</taxon>
        <taxon>Oxyuridae</taxon>
        <taxon>Syphacia</taxon>
    </lineage>
</organism>
<evidence type="ECO:0000256" key="2">
    <source>
        <dbReference type="ARBA" id="ARBA00022473"/>
    </source>
</evidence>
<dbReference type="FunFam" id="1.10.10.60:FF:000068">
    <property type="entry name" value="Orthodenticle homeobox 1"/>
    <property type="match status" value="1"/>
</dbReference>
<proteinExistence type="predicted"/>
<feature type="DNA-binding region" description="Homeobox" evidence="7">
    <location>
        <begin position="85"/>
        <end position="144"/>
    </location>
</feature>
<accession>A0A0N5AYP0</accession>
<evidence type="ECO:0000256" key="1">
    <source>
        <dbReference type="ARBA" id="ARBA00004123"/>
    </source>
</evidence>
<keyword evidence="11" id="KW-1185">Reference proteome</keyword>
<dbReference type="SMART" id="SM00389">
    <property type="entry name" value="HOX"/>
    <property type="match status" value="1"/>
</dbReference>
<dbReference type="InterPro" id="IPR001356">
    <property type="entry name" value="HD"/>
</dbReference>
<dbReference type="GO" id="GO:0000978">
    <property type="term" value="F:RNA polymerase II cis-regulatory region sequence-specific DNA binding"/>
    <property type="evidence" value="ECO:0007669"/>
    <property type="project" value="TreeGrafter"/>
</dbReference>
<dbReference type="GO" id="GO:0000981">
    <property type="term" value="F:DNA-binding transcription factor activity, RNA polymerase II-specific"/>
    <property type="evidence" value="ECO:0007669"/>
    <property type="project" value="InterPro"/>
</dbReference>
<dbReference type="CDD" id="cd00086">
    <property type="entry name" value="homeodomain"/>
    <property type="match status" value="1"/>
</dbReference>
<feature type="compositionally biased region" description="Basic and acidic residues" evidence="9">
    <location>
        <begin position="186"/>
        <end position="195"/>
    </location>
</feature>
<evidence type="ECO:0000256" key="6">
    <source>
        <dbReference type="ARBA" id="ARBA00023242"/>
    </source>
</evidence>
<dbReference type="InterPro" id="IPR017970">
    <property type="entry name" value="Homeobox_CS"/>
</dbReference>
<dbReference type="SUPFAM" id="SSF46689">
    <property type="entry name" value="Homeodomain-like"/>
    <property type="match status" value="1"/>
</dbReference>
<evidence type="ECO:0000256" key="9">
    <source>
        <dbReference type="SAM" id="MobiDB-lite"/>
    </source>
</evidence>
<evidence type="ECO:0000313" key="12">
    <source>
        <dbReference type="WBParaSite" id="SMUV_0001008601-mRNA-1"/>
    </source>
</evidence>
<dbReference type="WBParaSite" id="SMUV_0001008601-mRNA-1">
    <property type="protein sequence ID" value="SMUV_0001008601-mRNA-1"/>
    <property type="gene ID" value="SMUV_0001008601"/>
</dbReference>
<name>A0A0N5AYP0_9BILA</name>
<reference evidence="12" key="1">
    <citation type="submission" date="2017-02" db="UniProtKB">
        <authorList>
            <consortium name="WormBaseParasite"/>
        </authorList>
    </citation>
    <scope>IDENTIFICATION</scope>
</reference>
<protein>
    <submittedName>
        <fullName evidence="12">Homeobox domain-containing protein</fullName>
    </submittedName>
</protein>